<accession>A0A832PL92</accession>
<dbReference type="EMBL" id="DULP01000084">
    <property type="protein sequence ID" value="HHW33638.1"/>
    <property type="molecule type" value="Genomic_DNA"/>
</dbReference>
<feature type="chain" id="PRO_5032940971" evidence="1">
    <location>
        <begin position="32"/>
        <end position="69"/>
    </location>
</feature>
<dbReference type="Proteomes" id="UP000580830">
    <property type="component" value="Unassembled WGS sequence"/>
</dbReference>
<organism evidence="2 3">
    <name type="scientific">Paracoccus solventivorans</name>
    <dbReference type="NCBI Taxonomy" id="53463"/>
    <lineage>
        <taxon>Bacteria</taxon>
        <taxon>Pseudomonadati</taxon>
        <taxon>Pseudomonadota</taxon>
        <taxon>Alphaproteobacteria</taxon>
        <taxon>Rhodobacterales</taxon>
        <taxon>Paracoccaceae</taxon>
        <taxon>Paracoccus</taxon>
    </lineage>
</organism>
<reference evidence="2 3" key="1">
    <citation type="journal article" date="2020" name="Biotechnol. Biofuels">
        <title>New insights from the biogas microbiome by comprehensive genome-resolved metagenomics of nearly 1600 species originating from multiple anaerobic digesters.</title>
        <authorList>
            <person name="Campanaro S."/>
            <person name="Treu L."/>
            <person name="Rodriguez-R L.M."/>
            <person name="Kovalovszki A."/>
            <person name="Ziels R.M."/>
            <person name="Maus I."/>
            <person name="Zhu X."/>
            <person name="Kougias P.G."/>
            <person name="Basile A."/>
            <person name="Luo G."/>
            <person name="Schluter A."/>
            <person name="Konstantinidis K.T."/>
            <person name="Angelidaki I."/>
        </authorList>
    </citation>
    <scope>NUCLEOTIDE SEQUENCE [LARGE SCALE GENOMIC DNA]</scope>
    <source>
        <strain evidence="2">AS04akNAM_125</strain>
    </source>
</reference>
<comment type="caution">
    <text evidence="2">The sequence shown here is derived from an EMBL/GenBank/DDBJ whole genome shotgun (WGS) entry which is preliminary data.</text>
</comment>
<dbReference type="AlphaFoldDB" id="A0A832PL92"/>
<proteinExistence type="predicted"/>
<evidence type="ECO:0000313" key="2">
    <source>
        <dbReference type="EMBL" id="HHW33638.1"/>
    </source>
</evidence>
<sequence length="69" mass="7117">MYLIRKNPARLSWLSGVRAVALVAASMVAMAGDVKLDLSMGIARHSDLPEVVSAAEVPVVAAHATDGCG</sequence>
<protein>
    <submittedName>
        <fullName evidence="2">Uncharacterized protein</fullName>
    </submittedName>
</protein>
<evidence type="ECO:0000256" key="1">
    <source>
        <dbReference type="SAM" id="SignalP"/>
    </source>
</evidence>
<keyword evidence="1" id="KW-0732">Signal</keyword>
<evidence type="ECO:0000313" key="3">
    <source>
        <dbReference type="Proteomes" id="UP000580830"/>
    </source>
</evidence>
<dbReference type="RefSeq" id="WP_303729725.1">
    <property type="nucleotide sequence ID" value="NZ_DULP01000084.1"/>
</dbReference>
<name>A0A832PL92_9RHOB</name>
<gene>
    <name evidence="2" type="ORF">GXX24_05805</name>
</gene>
<feature type="signal peptide" evidence="1">
    <location>
        <begin position="1"/>
        <end position="31"/>
    </location>
</feature>